<dbReference type="PANTHER" id="PTHR43546:SF3">
    <property type="entry name" value="UPF0173 METAL-DEPENDENT HYDROLASE MJ1163"/>
    <property type="match status" value="1"/>
</dbReference>
<name>A0A345HVY1_9ACTN</name>
<keyword evidence="3" id="KW-1185">Reference proteome</keyword>
<protein>
    <submittedName>
        <fullName evidence="2">MBL fold metallo-hydrolase</fullName>
    </submittedName>
</protein>
<evidence type="ECO:0000313" key="2">
    <source>
        <dbReference type="EMBL" id="AXG80855.1"/>
    </source>
</evidence>
<dbReference type="Pfam" id="PF13483">
    <property type="entry name" value="Lactamase_B_3"/>
    <property type="match status" value="1"/>
</dbReference>
<dbReference type="AlphaFoldDB" id="A0A345HVY1"/>
<dbReference type="Proteomes" id="UP000253868">
    <property type="component" value="Chromosome"/>
</dbReference>
<dbReference type="RefSeq" id="WP_114660505.1">
    <property type="nucleotide sequence ID" value="NZ_CP031194.1"/>
</dbReference>
<dbReference type="EMBL" id="CP031194">
    <property type="protein sequence ID" value="AXG79172.1"/>
    <property type="molecule type" value="Genomic_DNA"/>
</dbReference>
<dbReference type="OrthoDB" id="3190691at2"/>
<dbReference type="InterPro" id="IPR050114">
    <property type="entry name" value="UPF0173_UPF0282_UlaG_hydrolase"/>
</dbReference>
<proteinExistence type="predicted"/>
<dbReference type="KEGG" id="spad:DVK44_17540"/>
<dbReference type="InterPro" id="IPR036866">
    <property type="entry name" value="RibonucZ/Hydroxyglut_hydro"/>
</dbReference>
<evidence type="ECO:0000313" key="3">
    <source>
        <dbReference type="Proteomes" id="UP000253868"/>
    </source>
</evidence>
<reference evidence="2" key="2">
    <citation type="journal article" date="2020" name="Int. J. Syst. Evol. Microbiol.">
        <title>Streptomyces paludis sp. nov., isolated from an alpine wetland soil.</title>
        <authorList>
            <person name="Zhao J."/>
            <person name="Tang X."/>
            <person name="Li K."/>
            <person name="Guo Y."/>
            <person name="Feng M."/>
            <person name="Gao J."/>
        </authorList>
    </citation>
    <scope>NUCLEOTIDE SEQUENCE</scope>
    <source>
        <strain evidence="2">GSSD-12</strain>
    </source>
</reference>
<dbReference type="GO" id="GO:0016787">
    <property type="term" value="F:hydrolase activity"/>
    <property type="evidence" value="ECO:0007669"/>
    <property type="project" value="UniProtKB-KW"/>
</dbReference>
<reference evidence="3" key="1">
    <citation type="submission" date="2018-07" db="EMBL/GenBank/DDBJ databases">
        <authorList>
            <person name="Zhao J."/>
        </authorList>
    </citation>
    <scope>NUCLEOTIDE SEQUENCE [LARGE SCALE GENOMIC DNA]</scope>
    <source>
        <strain evidence="3">GSSD-12</strain>
    </source>
</reference>
<gene>
    <name evidence="1" type="ORF">DVK44_17540</name>
    <name evidence="2" type="ORF">DVK44_27885</name>
</gene>
<evidence type="ECO:0000313" key="1">
    <source>
        <dbReference type="EMBL" id="AXG79172.1"/>
    </source>
</evidence>
<keyword evidence="2" id="KW-0378">Hydrolase</keyword>
<organism evidence="2 3">
    <name type="scientific">Streptomyces paludis</name>
    <dbReference type="NCBI Taxonomy" id="2282738"/>
    <lineage>
        <taxon>Bacteria</taxon>
        <taxon>Bacillati</taxon>
        <taxon>Actinomycetota</taxon>
        <taxon>Actinomycetes</taxon>
        <taxon>Kitasatosporales</taxon>
        <taxon>Streptomycetaceae</taxon>
        <taxon>Streptomyces</taxon>
    </lineage>
</organism>
<dbReference type="PANTHER" id="PTHR43546">
    <property type="entry name" value="UPF0173 METAL-DEPENDENT HYDROLASE MJ1163-RELATED"/>
    <property type="match status" value="1"/>
</dbReference>
<accession>A0A345HVY1</accession>
<dbReference type="SUPFAM" id="SSF56281">
    <property type="entry name" value="Metallo-hydrolase/oxidoreductase"/>
    <property type="match status" value="1"/>
</dbReference>
<sequence length="210" mass="22650">MKLTKNTHSSVRLEKGGRALVMDPGLFGKPEEAAGANALLVTHEHPDHFNADLVRSLMESNPALELWSQATVTEALSAAFPGRVHTVGNGDAFIAAGFDVKVYGEYHGAIHRDLPKSQNVGFLIDDAIFHPGDALTVPDRAVETLLFPIVAPWSKSEEVVDYIREVNPTRTIDVHNGLLGPAGDMIFGKVIETLTKPETAHLAIGEDINA</sequence>
<dbReference type="EMBL" id="CP031194">
    <property type="protein sequence ID" value="AXG80855.1"/>
    <property type="molecule type" value="Genomic_DNA"/>
</dbReference>
<dbReference type="KEGG" id="spad:DVK44_27885"/>
<dbReference type="Gene3D" id="3.60.15.10">
    <property type="entry name" value="Ribonuclease Z/Hydroxyacylglutathione hydrolase-like"/>
    <property type="match status" value="1"/>
</dbReference>